<dbReference type="EMBL" id="JBBDGL010000001">
    <property type="protein sequence ID" value="MEJ1154839.1"/>
    <property type="molecule type" value="Genomic_DNA"/>
</dbReference>
<evidence type="ECO:0000256" key="2">
    <source>
        <dbReference type="SAM" id="Phobius"/>
    </source>
</evidence>
<sequence length="213" mass="22761">MSQLIVIAIDLLAIGLLAFAVYYPRHRRRDLAVAFVGINVGVLAVAMVLGSSTISAGLGLGLFGVLSIIRLRSREIEQSEIAYYFAALAIGLIAGISGSITWLSALLIALVVIVISIVDSPQLLRRSQERSLTLDRAYLNDAELQTAVEELLGCENATVTVRSIDLVSDTTSVNVRYNSPRVPRRANPSTPVTPPTTNSATITSATGTLQAQR</sequence>
<evidence type="ECO:0000256" key="1">
    <source>
        <dbReference type="SAM" id="MobiDB-lite"/>
    </source>
</evidence>
<dbReference type="RefSeq" id="WP_337337267.1">
    <property type="nucleotide sequence ID" value="NZ_JBBDGL010000001.1"/>
</dbReference>
<feature type="region of interest" description="Disordered" evidence="1">
    <location>
        <begin position="179"/>
        <end position="213"/>
    </location>
</feature>
<feature type="transmembrane region" description="Helical" evidence="2">
    <location>
        <begin position="31"/>
        <end position="48"/>
    </location>
</feature>
<keyword evidence="4" id="KW-1185">Reference proteome</keyword>
<feature type="transmembrane region" description="Helical" evidence="2">
    <location>
        <begin position="106"/>
        <end position="124"/>
    </location>
</feature>
<gene>
    <name evidence="3" type="ORF">WDU96_04380</name>
</gene>
<keyword evidence="2" id="KW-0812">Transmembrane</keyword>
<dbReference type="InterPro" id="IPR032531">
    <property type="entry name" value="DUF4956"/>
</dbReference>
<protein>
    <submittedName>
        <fullName evidence="3">DUF4956 domain-containing protein</fullName>
    </submittedName>
</protein>
<feature type="transmembrane region" description="Helical" evidence="2">
    <location>
        <begin position="6"/>
        <end position="24"/>
    </location>
</feature>
<reference evidence="3 4" key="1">
    <citation type="submission" date="2024-02" db="EMBL/GenBank/DDBJ databases">
        <authorList>
            <person name="Saticioglu I.B."/>
        </authorList>
    </citation>
    <scope>NUCLEOTIDE SEQUENCE [LARGE SCALE GENOMIC DNA]</scope>
    <source>
        <strain evidence="3 4">Mu-86</strain>
    </source>
</reference>
<accession>A0ABU8LSI9</accession>
<feature type="compositionally biased region" description="Polar residues" evidence="1">
    <location>
        <begin position="202"/>
        <end position="213"/>
    </location>
</feature>
<dbReference type="Pfam" id="PF16316">
    <property type="entry name" value="DUF4956"/>
    <property type="match status" value="1"/>
</dbReference>
<keyword evidence="2" id="KW-0472">Membrane</keyword>
<dbReference type="Proteomes" id="UP001368654">
    <property type="component" value="Unassembled WGS sequence"/>
</dbReference>
<evidence type="ECO:0000313" key="3">
    <source>
        <dbReference type="EMBL" id="MEJ1154839.1"/>
    </source>
</evidence>
<comment type="caution">
    <text evidence="3">The sequence shown here is derived from an EMBL/GenBank/DDBJ whole genome shotgun (WGS) entry which is preliminary data.</text>
</comment>
<proteinExistence type="predicted"/>
<keyword evidence="2" id="KW-1133">Transmembrane helix</keyword>
<name>A0ABU8LSI9_9MICO</name>
<feature type="compositionally biased region" description="Low complexity" evidence="1">
    <location>
        <begin position="186"/>
        <end position="201"/>
    </location>
</feature>
<feature type="transmembrane region" description="Helical" evidence="2">
    <location>
        <begin position="54"/>
        <end position="69"/>
    </location>
</feature>
<evidence type="ECO:0000313" key="4">
    <source>
        <dbReference type="Proteomes" id="UP001368654"/>
    </source>
</evidence>
<organism evidence="3 4">
    <name type="scientific">Microbacterium marmarense</name>
    <dbReference type="NCBI Taxonomy" id="3122051"/>
    <lineage>
        <taxon>Bacteria</taxon>
        <taxon>Bacillati</taxon>
        <taxon>Actinomycetota</taxon>
        <taxon>Actinomycetes</taxon>
        <taxon>Micrococcales</taxon>
        <taxon>Microbacteriaceae</taxon>
        <taxon>Microbacterium</taxon>
    </lineage>
</organism>